<dbReference type="Proteomes" id="UP000887565">
    <property type="component" value="Unplaced"/>
</dbReference>
<dbReference type="FunFam" id="1.10.240.10:FF:000001">
    <property type="entry name" value="Tyrosine--tRNA ligase"/>
    <property type="match status" value="1"/>
</dbReference>
<keyword evidence="2 9" id="KW-0436">Ligase</keyword>
<dbReference type="InterPro" id="IPR001412">
    <property type="entry name" value="aa-tRNA-synth_I_CS"/>
</dbReference>
<accession>A0A915K4Q9</accession>
<dbReference type="OMA" id="YMMAKDS"/>
<keyword evidence="6 9" id="KW-0030">Aminoacyl-tRNA synthetase</keyword>
<dbReference type="GO" id="GO:0005524">
    <property type="term" value="F:ATP binding"/>
    <property type="evidence" value="ECO:0007669"/>
    <property type="project" value="UniProtKB-KW"/>
</dbReference>
<dbReference type="SUPFAM" id="SSF55174">
    <property type="entry name" value="Alpha-L RNA-binding motif"/>
    <property type="match status" value="1"/>
</dbReference>
<protein>
    <recommendedName>
        <fullName evidence="1 9">Tyrosine--tRNA ligase</fullName>
        <ecNumber evidence="1 9">6.1.1.1</ecNumber>
    </recommendedName>
    <alternativeName>
        <fullName evidence="7 9">Tyrosyl-tRNA synthetase</fullName>
    </alternativeName>
</protein>
<evidence type="ECO:0000256" key="7">
    <source>
        <dbReference type="ARBA" id="ARBA00033323"/>
    </source>
</evidence>
<dbReference type="GO" id="GO:0003723">
    <property type="term" value="F:RNA binding"/>
    <property type="evidence" value="ECO:0007669"/>
    <property type="project" value="InterPro"/>
</dbReference>
<dbReference type="GO" id="GO:0006437">
    <property type="term" value="P:tyrosyl-tRNA aminoacylation"/>
    <property type="evidence" value="ECO:0007669"/>
    <property type="project" value="InterPro"/>
</dbReference>
<dbReference type="GO" id="GO:0005829">
    <property type="term" value="C:cytosol"/>
    <property type="evidence" value="ECO:0007669"/>
    <property type="project" value="TreeGrafter"/>
</dbReference>
<dbReference type="SUPFAM" id="SSF52374">
    <property type="entry name" value="Nucleotidylyl transferase"/>
    <property type="match status" value="1"/>
</dbReference>
<keyword evidence="10" id="KW-1185">Reference proteome</keyword>
<keyword evidence="5 9" id="KW-0648">Protein biosynthesis</keyword>
<dbReference type="InterPro" id="IPR036986">
    <property type="entry name" value="S4_RNA-bd_sf"/>
</dbReference>
<dbReference type="WBParaSite" id="nRc.2.0.1.t33745-RA">
    <property type="protein sequence ID" value="nRc.2.0.1.t33745-RA"/>
    <property type="gene ID" value="nRc.2.0.1.g33745"/>
</dbReference>
<evidence type="ECO:0000256" key="3">
    <source>
        <dbReference type="ARBA" id="ARBA00022741"/>
    </source>
</evidence>
<dbReference type="PANTHER" id="PTHR11766">
    <property type="entry name" value="TYROSYL-TRNA SYNTHETASE"/>
    <property type="match status" value="1"/>
</dbReference>
<dbReference type="PANTHER" id="PTHR11766:SF0">
    <property type="entry name" value="TYROSINE--TRNA LIGASE, MITOCHONDRIAL"/>
    <property type="match status" value="1"/>
</dbReference>
<dbReference type="InterPro" id="IPR024088">
    <property type="entry name" value="Tyr-tRNA-ligase_bac-type"/>
</dbReference>
<keyword evidence="3 9" id="KW-0547">Nucleotide-binding</keyword>
<evidence type="ECO:0000256" key="2">
    <source>
        <dbReference type="ARBA" id="ARBA00022598"/>
    </source>
</evidence>
<evidence type="ECO:0000256" key="4">
    <source>
        <dbReference type="ARBA" id="ARBA00022840"/>
    </source>
</evidence>
<evidence type="ECO:0000256" key="6">
    <source>
        <dbReference type="ARBA" id="ARBA00023146"/>
    </source>
</evidence>
<dbReference type="PRINTS" id="PR01040">
    <property type="entry name" value="TRNASYNTHTYR"/>
</dbReference>
<dbReference type="CDD" id="cd00805">
    <property type="entry name" value="TyrRS_core"/>
    <property type="match status" value="1"/>
</dbReference>
<proteinExistence type="inferred from homology"/>
<evidence type="ECO:0000313" key="11">
    <source>
        <dbReference type="WBParaSite" id="nRc.2.0.1.t33745-RA"/>
    </source>
</evidence>
<comment type="catalytic activity">
    <reaction evidence="8 9">
        <text>tRNA(Tyr) + L-tyrosine + ATP = L-tyrosyl-tRNA(Tyr) + AMP + diphosphate + H(+)</text>
        <dbReference type="Rhea" id="RHEA:10220"/>
        <dbReference type="Rhea" id="RHEA-COMP:9706"/>
        <dbReference type="Rhea" id="RHEA-COMP:9707"/>
        <dbReference type="ChEBI" id="CHEBI:15378"/>
        <dbReference type="ChEBI" id="CHEBI:30616"/>
        <dbReference type="ChEBI" id="CHEBI:33019"/>
        <dbReference type="ChEBI" id="CHEBI:58315"/>
        <dbReference type="ChEBI" id="CHEBI:78442"/>
        <dbReference type="ChEBI" id="CHEBI:78536"/>
        <dbReference type="ChEBI" id="CHEBI:456215"/>
        <dbReference type="EC" id="6.1.1.1"/>
    </reaction>
</comment>
<dbReference type="Pfam" id="PF00579">
    <property type="entry name" value="tRNA-synt_1b"/>
    <property type="match status" value="1"/>
</dbReference>
<reference evidence="11" key="1">
    <citation type="submission" date="2022-11" db="UniProtKB">
        <authorList>
            <consortium name="WormBaseParasite"/>
        </authorList>
    </citation>
    <scope>IDENTIFICATION</scope>
</reference>
<dbReference type="NCBIfam" id="TIGR00234">
    <property type="entry name" value="tyrS"/>
    <property type="match status" value="1"/>
</dbReference>
<organism evidence="10 11">
    <name type="scientific">Romanomermis culicivorax</name>
    <name type="common">Nematode worm</name>
    <dbReference type="NCBI Taxonomy" id="13658"/>
    <lineage>
        <taxon>Eukaryota</taxon>
        <taxon>Metazoa</taxon>
        <taxon>Ecdysozoa</taxon>
        <taxon>Nematoda</taxon>
        <taxon>Enoplea</taxon>
        <taxon>Dorylaimia</taxon>
        <taxon>Mermithida</taxon>
        <taxon>Mermithoidea</taxon>
        <taxon>Mermithidae</taxon>
        <taxon>Romanomermis</taxon>
    </lineage>
</organism>
<dbReference type="InterPro" id="IPR002305">
    <property type="entry name" value="aa-tRNA-synth_Ic"/>
</dbReference>
<evidence type="ECO:0000256" key="8">
    <source>
        <dbReference type="ARBA" id="ARBA00048248"/>
    </source>
</evidence>
<evidence type="ECO:0000256" key="1">
    <source>
        <dbReference type="ARBA" id="ARBA00013160"/>
    </source>
</evidence>
<comment type="similarity">
    <text evidence="9">Belongs to the class-I aminoacyl-tRNA synthetase family.</text>
</comment>
<dbReference type="InterPro" id="IPR014729">
    <property type="entry name" value="Rossmann-like_a/b/a_fold"/>
</dbReference>
<dbReference type="InterPro" id="IPR002307">
    <property type="entry name" value="Tyr-tRNA-ligase"/>
</dbReference>
<dbReference type="GO" id="GO:0005739">
    <property type="term" value="C:mitochondrion"/>
    <property type="evidence" value="ECO:0007669"/>
    <property type="project" value="TreeGrafter"/>
</dbReference>
<sequence>MYFHQLLKSCRRFSSKILRFNLSTQTVQEQVTTFQRSIDYRINVEKISDRIQPSLVLRKLVDRSLICSSFPDILIDNLAEFDNVQPKVYLGFDPTTDSLHIGNLITLNAALHLFANGFEIYILIGGGTCKLGDPSGRNTDRPAIDWATVKKNSDSIAQQIQNLFANFTKYFLVGKKQKLKPVRFMNNAKWYSDLNVVEFLDEFGRQFRVKHLLEKQAIKSRLSETGLNLNEFLYQILQAYDFLKIYDDHGCLLQLGGTDQIGNVHAGHDLVKKLRAKDAVGIFSPLLTDENGEKLGKSLGNALYLNPHRTSPFHFYQHLFKLHDTLVQKYMYLLTNLPIREIDRICDKHTKIPENREAQKILAEQLTLLVHGETGVRSALKTTEVLFHNKIEHLLTMTSEEINSAFKDIPQIQLKFRPDCTALELALATGHFTTEDEALLWLNRGSFYVNSIKVREPKCIMVRDCHILSNGLSLIKIGKKRDDIYLIRWDYSA</sequence>
<dbReference type="EC" id="6.1.1.1" evidence="1 9"/>
<dbReference type="Gene3D" id="3.40.50.620">
    <property type="entry name" value="HUPs"/>
    <property type="match status" value="1"/>
</dbReference>
<dbReference type="PROSITE" id="PS00178">
    <property type="entry name" value="AA_TRNA_LIGASE_I"/>
    <property type="match status" value="1"/>
</dbReference>
<name>A0A915K4Q9_ROMCU</name>
<evidence type="ECO:0000256" key="9">
    <source>
        <dbReference type="RuleBase" id="RU361234"/>
    </source>
</evidence>
<dbReference type="Gene3D" id="1.10.240.10">
    <property type="entry name" value="Tyrosyl-Transfer RNA Synthetase"/>
    <property type="match status" value="1"/>
</dbReference>
<dbReference type="Gene3D" id="3.10.290.10">
    <property type="entry name" value="RNA-binding S4 domain"/>
    <property type="match status" value="1"/>
</dbReference>
<dbReference type="GO" id="GO:0004831">
    <property type="term" value="F:tyrosine-tRNA ligase activity"/>
    <property type="evidence" value="ECO:0007669"/>
    <property type="project" value="UniProtKB-EC"/>
</dbReference>
<keyword evidence="4 9" id="KW-0067">ATP-binding</keyword>
<evidence type="ECO:0000313" key="10">
    <source>
        <dbReference type="Proteomes" id="UP000887565"/>
    </source>
</evidence>
<evidence type="ECO:0000256" key="5">
    <source>
        <dbReference type="ARBA" id="ARBA00022917"/>
    </source>
</evidence>
<dbReference type="AlphaFoldDB" id="A0A915K4Q9"/>